<dbReference type="InterPro" id="IPR014284">
    <property type="entry name" value="RNA_pol_sigma-70_dom"/>
</dbReference>
<dbReference type="AlphaFoldDB" id="A0A5C6DCD4"/>
<keyword evidence="3" id="KW-0804">Transcription</keyword>
<dbReference type="GO" id="GO:0006352">
    <property type="term" value="P:DNA-templated transcription initiation"/>
    <property type="evidence" value="ECO:0007669"/>
    <property type="project" value="InterPro"/>
</dbReference>
<evidence type="ECO:0000313" key="5">
    <source>
        <dbReference type="EMBL" id="TWU33895.1"/>
    </source>
</evidence>
<accession>A0A5C6DCD4</accession>
<dbReference type="InterPro" id="IPR036388">
    <property type="entry name" value="WH-like_DNA-bd_sf"/>
</dbReference>
<dbReference type="EMBL" id="SJPV01000009">
    <property type="protein sequence ID" value="TWU33895.1"/>
    <property type="molecule type" value="Genomic_DNA"/>
</dbReference>
<dbReference type="NCBIfam" id="TIGR02999">
    <property type="entry name" value="Sig-70_X6"/>
    <property type="match status" value="1"/>
</dbReference>
<keyword evidence="6" id="KW-1185">Reference proteome</keyword>
<dbReference type="PANTHER" id="PTHR43133:SF39">
    <property type="entry name" value="SIMILAR TO RNA POLYMERASE SIGMA-E FACTOR"/>
    <property type="match status" value="1"/>
</dbReference>
<evidence type="ECO:0000256" key="1">
    <source>
        <dbReference type="ARBA" id="ARBA00023015"/>
    </source>
</evidence>
<dbReference type="Pfam" id="PF07638">
    <property type="entry name" value="Sigma70_ECF"/>
    <property type="match status" value="1"/>
</dbReference>
<organism evidence="5 6">
    <name type="scientific">Novipirellula artificiosorum</name>
    <dbReference type="NCBI Taxonomy" id="2528016"/>
    <lineage>
        <taxon>Bacteria</taxon>
        <taxon>Pseudomonadati</taxon>
        <taxon>Planctomycetota</taxon>
        <taxon>Planctomycetia</taxon>
        <taxon>Pirellulales</taxon>
        <taxon>Pirellulaceae</taxon>
        <taxon>Novipirellula</taxon>
    </lineage>
</organism>
<dbReference type="NCBIfam" id="TIGR02937">
    <property type="entry name" value="sigma70-ECF"/>
    <property type="match status" value="1"/>
</dbReference>
<proteinExistence type="predicted"/>
<evidence type="ECO:0000256" key="3">
    <source>
        <dbReference type="ARBA" id="ARBA00023163"/>
    </source>
</evidence>
<dbReference type="InterPro" id="IPR013324">
    <property type="entry name" value="RNA_pol_sigma_r3/r4-like"/>
</dbReference>
<reference evidence="5 6" key="1">
    <citation type="submission" date="2019-02" db="EMBL/GenBank/DDBJ databases">
        <title>Deep-cultivation of Planctomycetes and their phenomic and genomic characterization uncovers novel biology.</title>
        <authorList>
            <person name="Wiegand S."/>
            <person name="Jogler M."/>
            <person name="Boedeker C."/>
            <person name="Pinto D."/>
            <person name="Vollmers J."/>
            <person name="Rivas-Marin E."/>
            <person name="Kohn T."/>
            <person name="Peeters S.H."/>
            <person name="Heuer A."/>
            <person name="Rast P."/>
            <person name="Oberbeckmann S."/>
            <person name="Bunk B."/>
            <person name="Jeske O."/>
            <person name="Meyerdierks A."/>
            <person name="Storesund J.E."/>
            <person name="Kallscheuer N."/>
            <person name="Luecker S."/>
            <person name="Lage O.M."/>
            <person name="Pohl T."/>
            <person name="Merkel B.J."/>
            <person name="Hornburger P."/>
            <person name="Mueller R.-W."/>
            <person name="Bruemmer F."/>
            <person name="Labrenz M."/>
            <person name="Spormann A.M."/>
            <person name="Op Den Camp H."/>
            <person name="Overmann J."/>
            <person name="Amann R."/>
            <person name="Jetten M.S.M."/>
            <person name="Mascher T."/>
            <person name="Medema M.H."/>
            <person name="Devos D.P."/>
            <person name="Kaster A.-K."/>
            <person name="Ovreas L."/>
            <person name="Rohde M."/>
            <person name="Galperin M.Y."/>
            <person name="Jogler C."/>
        </authorList>
    </citation>
    <scope>NUCLEOTIDE SEQUENCE [LARGE SCALE GENOMIC DNA]</scope>
    <source>
        <strain evidence="5 6">Poly41</strain>
    </source>
</reference>
<dbReference type="Gene3D" id="1.10.10.10">
    <property type="entry name" value="Winged helix-like DNA-binding domain superfamily/Winged helix DNA-binding domain"/>
    <property type="match status" value="1"/>
</dbReference>
<keyword evidence="2" id="KW-0731">Sigma factor</keyword>
<dbReference type="InterPro" id="IPR011517">
    <property type="entry name" value="RNA_pol_sigma70_ECF-like"/>
</dbReference>
<sequence>MSEVTRILSDIENGDSAASEQLLPLVYDRLRKLAVHRMAQEKPGQTLQATALVHEAYIRLVDVEQAQHWNSRGHFFAAAAEAMRRLLIDNARKKHALRRGGDMQRLEISCLELPATESQVDLEAISAALDGLEKAFPQIAAVVKLKYFCGFTINEIAEALGISVSTVKRHWSYARARLHAELDSSP</sequence>
<dbReference type="PANTHER" id="PTHR43133">
    <property type="entry name" value="RNA POLYMERASE ECF-TYPE SIGMA FACTO"/>
    <property type="match status" value="1"/>
</dbReference>
<dbReference type="SUPFAM" id="SSF88659">
    <property type="entry name" value="Sigma3 and sigma4 domains of RNA polymerase sigma factors"/>
    <property type="match status" value="1"/>
</dbReference>
<protein>
    <submittedName>
        <fullName evidence="5">RNA polymerase sigma factor</fullName>
    </submittedName>
</protein>
<dbReference type="GO" id="GO:0016987">
    <property type="term" value="F:sigma factor activity"/>
    <property type="evidence" value="ECO:0007669"/>
    <property type="project" value="UniProtKB-KW"/>
</dbReference>
<evidence type="ECO:0000256" key="2">
    <source>
        <dbReference type="ARBA" id="ARBA00023082"/>
    </source>
</evidence>
<feature type="domain" description="RNA polymerase sigma-70 ECF-like HTH" evidence="4">
    <location>
        <begin position="1"/>
        <end position="183"/>
    </location>
</feature>
<dbReference type="RefSeq" id="WP_146529336.1">
    <property type="nucleotide sequence ID" value="NZ_SJPV01000009.1"/>
</dbReference>
<name>A0A5C6DCD4_9BACT</name>
<dbReference type="InterPro" id="IPR053812">
    <property type="entry name" value="HTH_Sigma70_ECF-like"/>
</dbReference>
<dbReference type="InterPro" id="IPR039425">
    <property type="entry name" value="RNA_pol_sigma-70-like"/>
</dbReference>
<evidence type="ECO:0000313" key="6">
    <source>
        <dbReference type="Proteomes" id="UP000319143"/>
    </source>
</evidence>
<dbReference type="OrthoDB" id="278371at2"/>
<comment type="caution">
    <text evidence="5">The sequence shown here is derived from an EMBL/GenBank/DDBJ whole genome shotgun (WGS) entry which is preliminary data.</text>
</comment>
<dbReference type="Proteomes" id="UP000319143">
    <property type="component" value="Unassembled WGS sequence"/>
</dbReference>
<keyword evidence="1" id="KW-0805">Transcription regulation</keyword>
<evidence type="ECO:0000259" key="4">
    <source>
        <dbReference type="Pfam" id="PF07638"/>
    </source>
</evidence>
<gene>
    <name evidence="5" type="ORF">Poly41_48950</name>
</gene>